<dbReference type="EMBL" id="BBLG01000001">
    <property type="protein sequence ID" value="GAK75356.1"/>
    <property type="molecule type" value="Genomic_DNA"/>
</dbReference>
<evidence type="ECO:0000313" key="1">
    <source>
        <dbReference type="EMBL" id="GAK75356.1"/>
    </source>
</evidence>
<comment type="caution">
    <text evidence="1">The sequence shown here is derived from an EMBL/GenBank/DDBJ whole genome shotgun (WGS) entry which is preliminary data.</text>
</comment>
<evidence type="ECO:0000313" key="2">
    <source>
        <dbReference type="Proteomes" id="UP000028980"/>
    </source>
</evidence>
<dbReference type="InterPro" id="IPR011463">
    <property type="entry name" value="DUF1569"/>
</dbReference>
<proteinExistence type="predicted"/>
<accession>A0A081D8W0</accession>
<dbReference type="Pfam" id="PF07606">
    <property type="entry name" value="DUF1569"/>
    <property type="match status" value="1"/>
</dbReference>
<dbReference type="AlphaFoldDB" id="A0A081D8W0"/>
<name>A0A081D8W0_NONUL</name>
<organism evidence="1 2">
    <name type="scientific">Nonlabens ulvanivorans</name>
    <name type="common">Persicivirga ulvanivorans</name>
    <dbReference type="NCBI Taxonomy" id="906888"/>
    <lineage>
        <taxon>Bacteria</taxon>
        <taxon>Pseudomonadati</taxon>
        <taxon>Bacteroidota</taxon>
        <taxon>Flavobacteriia</taxon>
        <taxon>Flavobacteriales</taxon>
        <taxon>Flavobacteriaceae</taxon>
        <taxon>Nonlabens</taxon>
    </lineage>
</organism>
<sequence length="149" mass="17650">MKSFFEIEAYQELQERIDNITIDSNAQWGGKMNGSQMLNHCQAPIKIALGKSDVTMKSNWLIKVLFKKMMYSPKPFKKNAPTPPQFRSLGDYDFNIEKIELQKWMNELWEDRNNENRVPHPVFGDFTKDQWGGIMQWKHLNHHFEQFGV</sequence>
<protein>
    <recommendedName>
        <fullName evidence="3">DUF1569 domain-containing protein</fullName>
    </recommendedName>
</protein>
<reference evidence="1 2" key="1">
    <citation type="journal article" date="2014" name="Genome Announc.">
        <title>Draft Genome Sequences of Marine Flavobacterium Nonlabens Strains NR17, NR24, NR27, NR32, NR33, and Ara13.</title>
        <authorList>
            <person name="Nakanishi M."/>
            <person name="Meirelles P."/>
            <person name="Suzuki R."/>
            <person name="Takatani N."/>
            <person name="Mino S."/>
            <person name="Suda W."/>
            <person name="Oshima K."/>
            <person name="Hattori M."/>
            <person name="Ohkuma M."/>
            <person name="Hosokawa M."/>
            <person name="Miyashita K."/>
            <person name="Thompson F.L."/>
            <person name="Niwa A."/>
            <person name="Sawabe T."/>
            <person name="Sawabe T."/>
        </authorList>
    </citation>
    <scope>NUCLEOTIDE SEQUENCE [LARGE SCALE GENOMIC DNA]</scope>
    <source>
        <strain evidence="2">JCM19296</strain>
    </source>
</reference>
<evidence type="ECO:0008006" key="3">
    <source>
        <dbReference type="Google" id="ProtNLM"/>
    </source>
</evidence>
<gene>
    <name evidence="1" type="ORF">JCM19296_934</name>
</gene>
<dbReference type="Proteomes" id="UP000028980">
    <property type="component" value="Unassembled WGS sequence"/>
</dbReference>